<gene>
    <name evidence="2" type="ORF">NO2_1608</name>
</gene>
<proteinExistence type="predicted"/>
<reference evidence="2 3" key="1">
    <citation type="journal article" date="2019" name="ISME J.">
        <title>Genome analyses of uncultured TG2/ZB3 bacteria in 'Margulisbacteria' specifically attached to ectosymbiotic spirochetes of protists in the termite gut.</title>
        <authorList>
            <person name="Utami Y.D."/>
            <person name="Kuwahara H."/>
            <person name="Igai K."/>
            <person name="Murakami T."/>
            <person name="Sugaya K."/>
            <person name="Morikawa T."/>
            <person name="Nagura Y."/>
            <person name="Yuki M."/>
            <person name="Deevong P."/>
            <person name="Inoue T."/>
            <person name="Kihara K."/>
            <person name="Lo N."/>
            <person name="Yamada A."/>
            <person name="Ohkuma M."/>
            <person name="Hongoh Y."/>
        </authorList>
    </citation>
    <scope>NUCLEOTIDE SEQUENCE [LARGE SCALE GENOMIC DNA]</scope>
    <source>
        <strain evidence="2">NkOx7-02</strain>
    </source>
</reference>
<organism evidence="2 3">
    <name type="scientific">Candidatus Termititenax persephonae</name>
    <dbReference type="NCBI Taxonomy" id="2218525"/>
    <lineage>
        <taxon>Bacteria</taxon>
        <taxon>Bacillati</taxon>
        <taxon>Candidatus Margulisiibacteriota</taxon>
        <taxon>Candidatus Termititenacia</taxon>
        <taxon>Candidatus Termititenacales</taxon>
        <taxon>Candidatus Termititenacaceae</taxon>
        <taxon>Candidatus Termititenax</taxon>
    </lineage>
</organism>
<dbReference type="Pfam" id="PF04101">
    <property type="entry name" value="Glyco_tran_28_C"/>
    <property type="match status" value="1"/>
</dbReference>
<evidence type="ECO:0000313" key="3">
    <source>
        <dbReference type="Proteomes" id="UP000275925"/>
    </source>
</evidence>
<dbReference type="InterPro" id="IPR007235">
    <property type="entry name" value="Glyco_trans_28_C"/>
</dbReference>
<comment type="caution">
    <text evidence="2">The sequence shown here is derived from an EMBL/GenBank/DDBJ whole genome shotgun (WGS) entry which is preliminary data.</text>
</comment>
<sequence>MPKKTMGAKKIAFAFNSYGLGHATRTLPLVQAAIERGYAVYIIAYGRSLAFLRRELGNTVAKYFELRDYSFNRVFRKKGFSSRRFLLNSPLFVKEVLDEHRAFLELHAKYKFDLVFSDSRMGIYLPNRPSYFLSNQLKQSTARATWLGEIFTENYMRRVKKHFTKFIVPDTERNSISGLLTHNFWFLKKKDVEYIGILSMLKKRRTKKKLDYFISISGPEPQRTVFEEKVLAELDALQGQQTVVTLGAPEKAGYHKKIGTVEIFGLLNRRRQEEMMNAAELIVTRSGYSTVMDLAELEKKALFIPTDGQPEQEYLARYHKALGNNHVVRLKKLDLRRDLAL</sequence>
<feature type="domain" description="Glycosyl transferase family 28 C-terminal" evidence="1">
    <location>
        <begin position="272"/>
        <end position="333"/>
    </location>
</feature>
<accession>A0A388TIS7</accession>
<dbReference type="Proteomes" id="UP000275925">
    <property type="component" value="Unassembled WGS sequence"/>
</dbReference>
<keyword evidence="3" id="KW-1185">Reference proteome</keyword>
<dbReference type="Pfam" id="PF13528">
    <property type="entry name" value="Glyco_trans_1_3"/>
    <property type="match status" value="1"/>
</dbReference>
<evidence type="ECO:0000313" key="2">
    <source>
        <dbReference type="EMBL" id="GBR77181.1"/>
    </source>
</evidence>
<feature type="non-terminal residue" evidence="2">
    <location>
        <position position="341"/>
    </location>
</feature>
<dbReference type="SUPFAM" id="SSF53756">
    <property type="entry name" value="UDP-Glycosyltransferase/glycogen phosphorylase"/>
    <property type="match status" value="1"/>
</dbReference>
<keyword evidence="2" id="KW-0808">Transferase</keyword>
<name>A0A388TIS7_9BACT</name>
<protein>
    <submittedName>
        <fullName evidence="2">Glycosyl transferase family 28</fullName>
    </submittedName>
</protein>
<dbReference type="EMBL" id="BGZO01000130">
    <property type="protein sequence ID" value="GBR77181.1"/>
    <property type="molecule type" value="Genomic_DNA"/>
</dbReference>
<evidence type="ECO:0000259" key="1">
    <source>
        <dbReference type="Pfam" id="PF04101"/>
    </source>
</evidence>
<dbReference type="GO" id="GO:0016758">
    <property type="term" value="F:hexosyltransferase activity"/>
    <property type="evidence" value="ECO:0007669"/>
    <property type="project" value="InterPro"/>
</dbReference>
<dbReference type="Gene3D" id="3.40.50.2000">
    <property type="entry name" value="Glycogen Phosphorylase B"/>
    <property type="match status" value="1"/>
</dbReference>
<dbReference type="AlphaFoldDB" id="A0A388TIS7"/>